<evidence type="ECO:0000313" key="1">
    <source>
        <dbReference type="EMBL" id="MFC6868629.1"/>
    </source>
</evidence>
<keyword evidence="2" id="KW-1185">Reference proteome</keyword>
<gene>
    <name evidence="1" type="ORF">ACFQGD_15930</name>
</gene>
<organism evidence="1 2">
    <name type="scientific">Haloechinothrix salitolerans</name>
    <dbReference type="NCBI Taxonomy" id="926830"/>
    <lineage>
        <taxon>Bacteria</taxon>
        <taxon>Bacillati</taxon>
        <taxon>Actinomycetota</taxon>
        <taxon>Actinomycetes</taxon>
        <taxon>Pseudonocardiales</taxon>
        <taxon>Pseudonocardiaceae</taxon>
        <taxon>Haloechinothrix</taxon>
    </lineage>
</organism>
<name>A0ABW2C1A2_9PSEU</name>
<evidence type="ECO:0000313" key="2">
    <source>
        <dbReference type="Proteomes" id="UP001596337"/>
    </source>
</evidence>
<dbReference type="RefSeq" id="WP_345390511.1">
    <property type="nucleotide sequence ID" value="NZ_BAABLA010000005.1"/>
</dbReference>
<dbReference type="EMBL" id="JBHSXX010000001">
    <property type="protein sequence ID" value="MFC6868629.1"/>
    <property type="molecule type" value="Genomic_DNA"/>
</dbReference>
<comment type="caution">
    <text evidence="1">The sequence shown here is derived from an EMBL/GenBank/DDBJ whole genome shotgun (WGS) entry which is preliminary data.</text>
</comment>
<protein>
    <submittedName>
        <fullName evidence="1">3-methyladenine DNA glycosylase</fullName>
    </submittedName>
</protein>
<dbReference type="Proteomes" id="UP001596337">
    <property type="component" value="Unassembled WGS sequence"/>
</dbReference>
<sequence length="294" mass="33595">MTAVEHLTEREWEALAAAHRDRMRVWTEPRRARQARGEPHPVLDFLFTYYSHRPSLLERWHPGPSRVLAGDAAREFLRRDEYIATDDGVRLDLARLSAKRLSAVRFIRSLLAATADRPARLNCFGLHEWAMVYRLPDDEVRHAGVPLRLGGAGTDDVVESLDIRCGHYDAFRFFTEPATPRNTLSPTRATQRDYEQPGCLHANMDLYKWAYKLYPYVPAELVADCFELAAEIREMDMRASPYDLTDYGYQAIRIETAAGRAEYARAQGAFARRAAPLRTRLIDVCDILLANATL</sequence>
<proteinExistence type="predicted"/>
<reference evidence="2" key="1">
    <citation type="journal article" date="2019" name="Int. J. Syst. Evol. Microbiol.">
        <title>The Global Catalogue of Microorganisms (GCM) 10K type strain sequencing project: providing services to taxonomists for standard genome sequencing and annotation.</title>
        <authorList>
            <consortium name="The Broad Institute Genomics Platform"/>
            <consortium name="The Broad Institute Genome Sequencing Center for Infectious Disease"/>
            <person name="Wu L."/>
            <person name="Ma J."/>
        </authorList>
    </citation>
    <scope>NUCLEOTIDE SEQUENCE [LARGE SCALE GENOMIC DNA]</scope>
    <source>
        <strain evidence="2">KCTC 32255</strain>
    </source>
</reference>
<accession>A0ABW2C1A2</accession>